<evidence type="ECO:0000256" key="1">
    <source>
        <dbReference type="SAM" id="Phobius"/>
    </source>
</evidence>
<proteinExistence type="predicted"/>
<comment type="caution">
    <text evidence="2">The sequence shown here is derived from an EMBL/GenBank/DDBJ whole genome shotgun (WGS) entry which is preliminary data.</text>
</comment>
<feature type="transmembrane region" description="Helical" evidence="1">
    <location>
        <begin position="336"/>
        <end position="354"/>
    </location>
</feature>
<reference evidence="2 3" key="1">
    <citation type="journal article" date="2015" name="Int. J. Syst. Evol. Microbiol.">
        <title>Micromonospora costi sp. nov., isolated from a leaf of Costus speciosus.</title>
        <authorList>
            <person name="Thawai C."/>
        </authorList>
    </citation>
    <scope>NUCLEOTIDE SEQUENCE [LARGE SCALE GENOMIC DNA]</scope>
    <source>
        <strain evidence="2 3">CS1-12</strain>
    </source>
</reference>
<dbReference type="AlphaFoldDB" id="A0A3A9ZYC7"/>
<accession>A0A3A9ZYC7</accession>
<keyword evidence="1" id="KW-0472">Membrane</keyword>
<dbReference type="EMBL" id="RBAN01000004">
    <property type="protein sequence ID" value="RKN53209.1"/>
    <property type="molecule type" value="Genomic_DNA"/>
</dbReference>
<keyword evidence="3" id="KW-1185">Reference proteome</keyword>
<name>A0A3A9ZYC7_9ACTN</name>
<feature type="transmembrane region" description="Helical" evidence="1">
    <location>
        <begin position="12"/>
        <end position="37"/>
    </location>
</feature>
<dbReference type="OrthoDB" id="151635at2"/>
<organism evidence="2 3">
    <name type="scientific">Micromonospora costi</name>
    <dbReference type="NCBI Taxonomy" id="1530042"/>
    <lineage>
        <taxon>Bacteria</taxon>
        <taxon>Bacillati</taxon>
        <taxon>Actinomycetota</taxon>
        <taxon>Actinomycetes</taxon>
        <taxon>Micromonosporales</taxon>
        <taxon>Micromonosporaceae</taxon>
        <taxon>Micromonospora</taxon>
    </lineage>
</organism>
<feature type="transmembrane region" description="Helical" evidence="1">
    <location>
        <begin position="234"/>
        <end position="254"/>
    </location>
</feature>
<sequence length="387" mass="43510">MARLGRRVPAPWPYVLALFVGSKLLLTLVALVVLHAWDGVPGIPPAEDALMWQQQQDISGHRWYSFWFAWDSIIYLRLSELPLTGPWHDFGFPLLYPFLARALGAVLGGNNALALLLISNVAFLLLLRYAYGLGQRLLGDDAAARRFVRYLVLMPAAFLFQAALTESLFLCLVLAAFHYAERRRWLVVGVLGFLLALSRSVGMFVAIPLAVLLVQQHGWRLRPRAWPHYVRTGWPLLLLPAGWFTFMAFCRWRGGDWFAYQHAQETGWGIRVQNPFGVLVGGLFGPALDAARAWFTLAVLVVLVVGLRRRNPAYLVYGLLVVLVPLSMGPPVFKSLLRYLLAAFPVGLVLARWTRNATVDVWLTAVLALLQGALFVLWLSYWTHVVI</sequence>
<gene>
    <name evidence="2" type="ORF">D7193_22880</name>
</gene>
<evidence type="ECO:0000313" key="3">
    <source>
        <dbReference type="Proteomes" id="UP000279968"/>
    </source>
</evidence>
<evidence type="ECO:0000313" key="2">
    <source>
        <dbReference type="EMBL" id="RKN53209.1"/>
    </source>
</evidence>
<protein>
    <recommendedName>
        <fullName evidence="4">Glycosyltransferase RgtA/B/C/D-like domain-containing protein</fullName>
    </recommendedName>
</protein>
<feature type="transmembrane region" description="Helical" evidence="1">
    <location>
        <begin position="361"/>
        <end position="381"/>
    </location>
</feature>
<feature type="transmembrane region" description="Helical" evidence="1">
    <location>
        <begin position="152"/>
        <end position="179"/>
    </location>
</feature>
<feature type="transmembrane region" description="Helical" evidence="1">
    <location>
        <begin position="314"/>
        <end position="330"/>
    </location>
</feature>
<keyword evidence="1" id="KW-0812">Transmembrane</keyword>
<feature type="transmembrane region" description="Helical" evidence="1">
    <location>
        <begin position="113"/>
        <end position="131"/>
    </location>
</feature>
<keyword evidence="1" id="KW-1133">Transmembrane helix</keyword>
<feature type="transmembrane region" description="Helical" evidence="1">
    <location>
        <begin position="185"/>
        <end position="214"/>
    </location>
</feature>
<dbReference type="Proteomes" id="UP000279968">
    <property type="component" value="Unassembled WGS sequence"/>
</dbReference>
<feature type="transmembrane region" description="Helical" evidence="1">
    <location>
        <begin position="290"/>
        <end position="307"/>
    </location>
</feature>
<evidence type="ECO:0008006" key="4">
    <source>
        <dbReference type="Google" id="ProtNLM"/>
    </source>
</evidence>